<dbReference type="GO" id="GO:0005524">
    <property type="term" value="F:ATP binding"/>
    <property type="evidence" value="ECO:0007669"/>
    <property type="project" value="InterPro"/>
</dbReference>
<evidence type="ECO:0000259" key="2">
    <source>
        <dbReference type="PROSITE" id="PS50011"/>
    </source>
</evidence>
<dbReference type="InterPro" id="IPR011009">
    <property type="entry name" value="Kinase-like_dom_sf"/>
</dbReference>
<evidence type="ECO:0000313" key="3">
    <source>
        <dbReference type="EMBL" id="KAH6694066.1"/>
    </source>
</evidence>
<evidence type="ECO:0000313" key="4">
    <source>
        <dbReference type="Proteomes" id="UP000770015"/>
    </source>
</evidence>
<dbReference type="InterPro" id="IPR000719">
    <property type="entry name" value="Prot_kinase_dom"/>
</dbReference>
<proteinExistence type="predicted"/>
<dbReference type="Gene3D" id="3.30.200.20">
    <property type="entry name" value="Phosphorylase Kinase, domain 1"/>
    <property type="match status" value="1"/>
</dbReference>
<feature type="chain" id="PRO_5040258966" evidence="1">
    <location>
        <begin position="18"/>
        <end position="449"/>
    </location>
</feature>
<dbReference type="GO" id="GO:0004672">
    <property type="term" value="F:protein kinase activity"/>
    <property type="evidence" value="ECO:0007669"/>
    <property type="project" value="InterPro"/>
</dbReference>
<evidence type="ECO:0000256" key="1">
    <source>
        <dbReference type="SAM" id="SignalP"/>
    </source>
</evidence>
<sequence length="449" mass="50591">MANILALIPIFPLIVDWDSLRSTGPSGIQNLARQYANKRALLGELAGHPPELDLDGTPSECDQLDTSFFQSYNSIDALYNPREVTNNFRLTLQTQRLMRPDDLGPPAPKETTGFGLPEHVAPALPPAMEPAFSGLVTLIVEQSKPCYIHEYFDETPPYQFDNQAPPARGSYGSIRKATSEITKDVAAVKTFDLRLAGNSRSRISREIGILEVCRHPNLIQLLDAYETPDEQIHLILKPWAPFTLHTFLAYNDRALTRCCPWFTPGQQTSMNTVLGILCGLADGLHYLHLRSIKHKDINPDNILLHLEDSIRIRPIIADFGTSKVYKFGRSTKYTDSTYSYLAPEQNKKDSSSLKSDVWQLGCCFALTLTRACGGYPALVELEDTYADHSGNIAMNLAQFLPTFRRLCTSMPDVLKLTCSMLEEDPAMRWNIERVRDELDKILQERLWRS</sequence>
<dbReference type="CDD" id="cd00180">
    <property type="entry name" value="PKc"/>
    <property type="match status" value="1"/>
</dbReference>
<gene>
    <name evidence="3" type="ORF">F5X68DRAFT_200175</name>
</gene>
<dbReference type="Proteomes" id="UP000770015">
    <property type="component" value="Unassembled WGS sequence"/>
</dbReference>
<comment type="caution">
    <text evidence="3">The sequence shown here is derived from an EMBL/GenBank/DDBJ whole genome shotgun (WGS) entry which is preliminary data.</text>
</comment>
<dbReference type="SUPFAM" id="SSF56112">
    <property type="entry name" value="Protein kinase-like (PK-like)"/>
    <property type="match status" value="1"/>
</dbReference>
<dbReference type="EMBL" id="JAGSXJ010000003">
    <property type="protein sequence ID" value="KAH6694066.1"/>
    <property type="molecule type" value="Genomic_DNA"/>
</dbReference>
<feature type="domain" description="Protein kinase" evidence="2">
    <location>
        <begin position="160"/>
        <end position="442"/>
    </location>
</feature>
<feature type="signal peptide" evidence="1">
    <location>
        <begin position="1"/>
        <end position="17"/>
    </location>
</feature>
<dbReference type="Gene3D" id="1.10.510.10">
    <property type="entry name" value="Transferase(Phosphotransferase) domain 1"/>
    <property type="match status" value="1"/>
</dbReference>
<keyword evidence="4" id="KW-1185">Reference proteome</keyword>
<keyword evidence="1" id="KW-0732">Signal</keyword>
<dbReference type="OrthoDB" id="4799075at2759"/>
<keyword evidence="3" id="KW-0808">Transferase</keyword>
<dbReference type="PROSITE" id="PS50011">
    <property type="entry name" value="PROTEIN_KINASE_DOM"/>
    <property type="match status" value="1"/>
</dbReference>
<protein>
    <submittedName>
        <fullName evidence="3">Kinase-like domain-containing protein</fullName>
    </submittedName>
</protein>
<reference evidence="3" key="1">
    <citation type="journal article" date="2021" name="Nat. Commun.">
        <title>Genetic determinants of endophytism in the Arabidopsis root mycobiome.</title>
        <authorList>
            <person name="Mesny F."/>
            <person name="Miyauchi S."/>
            <person name="Thiergart T."/>
            <person name="Pickel B."/>
            <person name="Atanasova L."/>
            <person name="Karlsson M."/>
            <person name="Huettel B."/>
            <person name="Barry K.W."/>
            <person name="Haridas S."/>
            <person name="Chen C."/>
            <person name="Bauer D."/>
            <person name="Andreopoulos W."/>
            <person name="Pangilinan J."/>
            <person name="LaButti K."/>
            <person name="Riley R."/>
            <person name="Lipzen A."/>
            <person name="Clum A."/>
            <person name="Drula E."/>
            <person name="Henrissat B."/>
            <person name="Kohler A."/>
            <person name="Grigoriev I.V."/>
            <person name="Martin F.M."/>
            <person name="Hacquard S."/>
        </authorList>
    </citation>
    <scope>NUCLEOTIDE SEQUENCE</scope>
    <source>
        <strain evidence="3">MPI-SDFR-AT-0117</strain>
    </source>
</reference>
<name>A0A9P8VJ45_9PEZI</name>
<dbReference type="AlphaFoldDB" id="A0A9P8VJ45"/>
<organism evidence="3 4">
    <name type="scientific">Plectosphaerella plurivora</name>
    <dbReference type="NCBI Taxonomy" id="936078"/>
    <lineage>
        <taxon>Eukaryota</taxon>
        <taxon>Fungi</taxon>
        <taxon>Dikarya</taxon>
        <taxon>Ascomycota</taxon>
        <taxon>Pezizomycotina</taxon>
        <taxon>Sordariomycetes</taxon>
        <taxon>Hypocreomycetidae</taxon>
        <taxon>Glomerellales</taxon>
        <taxon>Plectosphaerellaceae</taxon>
        <taxon>Plectosphaerella</taxon>
    </lineage>
</organism>
<dbReference type="PANTHER" id="PTHR24347">
    <property type="entry name" value="SERINE/THREONINE-PROTEIN KINASE"/>
    <property type="match status" value="1"/>
</dbReference>
<accession>A0A9P8VJ45</accession>
<keyword evidence="3" id="KW-0418">Kinase</keyword>
<dbReference type="Pfam" id="PF00069">
    <property type="entry name" value="Pkinase"/>
    <property type="match status" value="1"/>
</dbReference>